<dbReference type="NCBIfam" id="TIGR00639">
    <property type="entry name" value="PurN"/>
    <property type="match status" value="1"/>
</dbReference>
<dbReference type="RefSeq" id="WP_209335025.1">
    <property type="nucleotide sequence ID" value="NZ_JAGIYY010000002.1"/>
</dbReference>
<feature type="active site" description="Proton donor" evidence="4">
    <location>
        <position position="113"/>
    </location>
</feature>
<dbReference type="PANTHER" id="PTHR43369:SF2">
    <property type="entry name" value="PHOSPHORIBOSYLGLYCINAMIDE FORMYLTRANSFERASE"/>
    <property type="match status" value="1"/>
</dbReference>
<evidence type="ECO:0000256" key="2">
    <source>
        <dbReference type="ARBA" id="ARBA00022679"/>
    </source>
</evidence>
<name>A0A8J7R1M4_9HYPH</name>
<evidence type="ECO:0000256" key="4">
    <source>
        <dbReference type="HAMAP-Rule" id="MF_01930"/>
    </source>
</evidence>
<comment type="pathway">
    <text evidence="1 4">Purine metabolism; IMP biosynthesis via de novo pathway; N(2)-formyl-N(1)-(5-phospho-D-ribosyl)glycinamide from N(1)-(5-phospho-D-ribosyl)glycinamide (10-formyl THF route): step 1/1.</text>
</comment>
<proteinExistence type="inferred from homology"/>
<evidence type="ECO:0000256" key="3">
    <source>
        <dbReference type="ARBA" id="ARBA00022755"/>
    </source>
</evidence>
<comment type="caution">
    <text evidence="4">Lacks conserved residue(s) required for the propagation of feature annotation.</text>
</comment>
<evidence type="ECO:0000313" key="7">
    <source>
        <dbReference type="EMBL" id="MBP0439033.1"/>
    </source>
</evidence>
<dbReference type="GO" id="GO:0006189">
    <property type="term" value="P:'de novo' IMP biosynthetic process"/>
    <property type="evidence" value="ECO:0007669"/>
    <property type="project" value="UniProtKB-UniRule"/>
</dbReference>
<gene>
    <name evidence="4" type="primary">purN</name>
    <name evidence="7" type="ORF">J5Y06_10255</name>
</gene>
<dbReference type="SUPFAM" id="SSF53328">
    <property type="entry name" value="Formyltransferase"/>
    <property type="match status" value="1"/>
</dbReference>
<feature type="region of interest" description="Disordered" evidence="5">
    <location>
        <begin position="214"/>
        <end position="234"/>
    </location>
</feature>
<feature type="site" description="Raises pKa of active site His" evidence="4">
    <location>
        <position position="149"/>
    </location>
</feature>
<dbReference type="InterPro" id="IPR036477">
    <property type="entry name" value="Formyl_transf_N_sf"/>
</dbReference>
<dbReference type="AlphaFoldDB" id="A0A8J7R1M4"/>
<dbReference type="PANTHER" id="PTHR43369">
    <property type="entry name" value="PHOSPHORIBOSYLGLYCINAMIDE FORMYLTRANSFERASE"/>
    <property type="match status" value="1"/>
</dbReference>
<comment type="function">
    <text evidence="4">Catalyzes the transfer of a formyl group from 10-formyltetrahydrofolate to 5-phospho-ribosyl-glycinamide (GAR), producing 5-phospho-ribosyl-N-formylglycinamide (FGAR) and tetrahydrofolate.</text>
</comment>
<sequence length="234" mass="24961">MSSARKRVAVLISGRGSNMAALIEATADPRFPATIAVVVSNKADAGGLAVAKAAGIPTRVIAKADHPGAEAQDHAMQAVLTEHRVDLICLAGYMRLLRDEFVHRWSGRMINIHPSLLPLFKGLHPHEQALAAGVRLHGCSVHFVTSEMDSGPIIAQAAVPVLAGDTPDSLATRVLEIEHRLYPLALRLVAEGRARMAGDRVEFSQTSAAEQQALLSPLPDDPMEDLEALARSTP</sequence>
<organism evidence="7 8">
    <name type="scientific">Tianweitania sediminis</name>
    <dbReference type="NCBI Taxonomy" id="1502156"/>
    <lineage>
        <taxon>Bacteria</taxon>
        <taxon>Pseudomonadati</taxon>
        <taxon>Pseudomonadota</taxon>
        <taxon>Alphaproteobacteria</taxon>
        <taxon>Hyphomicrobiales</taxon>
        <taxon>Phyllobacteriaceae</taxon>
        <taxon>Tianweitania</taxon>
    </lineage>
</organism>
<keyword evidence="3 4" id="KW-0658">Purine biosynthesis</keyword>
<keyword evidence="2 4" id="KW-0808">Transferase</keyword>
<dbReference type="EMBL" id="JAGIYY010000002">
    <property type="protein sequence ID" value="MBP0439033.1"/>
    <property type="molecule type" value="Genomic_DNA"/>
</dbReference>
<feature type="binding site" evidence="4">
    <location>
        <begin position="94"/>
        <end position="97"/>
    </location>
    <ligand>
        <name>(6R)-10-formyltetrahydrofolate</name>
        <dbReference type="ChEBI" id="CHEBI:195366"/>
    </ligand>
</feature>
<dbReference type="GO" id="GO:0005829">
    <property type="term" value="C:cytosol"/>
    <property type="evidence" value="ECO:0007669"/>
    <property type="project" value="TreeGrafter"/>
</dbReference>
<comment type="catalytic activity">
    <reaction evidence="4">
        <text>N(1)-(5-phospho-beta-D-ribosyl)glycinamide + (6R)-10-formyltetrahydrofolate = N(2)-formyl-N(1)-(5-phospho-beta-D-ribosyl)glycinamide + (6S)-5,6,7,8-tetrahydrofolate + H(+)</text>
        <dbReference type="Rhea" id="RHEA:15053"/>
        <dbReference type="ChEBI" id="CHEBI:15378"/>
        <dbReference type="ChEBI" id="CHEBI:57453"/>
        <dbReference type="ChEBI" id="CHEBI:143788"/>
        <dbReference type="ChEBI" id="CHEBI:147286"/>
        <dbReference type="ChEBI" id="CHEBI:195366"/>
        <dbReference type="EC" id="2.1.2.2"/>
    </reaction>
</comment>
<feature type="binding site" evidence="4">
    <location>
        <begin position="16"/>
        <end position="18"/>
    </location>
    <ligand>
        <name>N(1)-(5-phospho-beta-D-ribosyl)glycinamide</name>
        <dbReference type="ChEBI" id="CHEBI:143788"/>
    </ligand>
</feature>
<evidence type="ECO:0000259" key="6">
    <source>
        <dbReference type="Pfam" id="PF00551"/>
    </source>
</evidence>
<dbReference type="Proteomes" id="UP000666240">
    <property type="component" value="Unassembled WGS sequence"/>
</dbReference>
<dbReference type="EC" id="2.1.2.2" evidence="4"/>
<evidence type="ECO:0000313" key="8">
    <source>
        <dbReference type="Proteomes" id="UP000666240"/>
    </source>
</evidence>
<dbReference type="InterPro" id="IPR002376">
    <property type="entry name" value="Formyl_transf_N"/>
</dbReference>
<evidence type="ECO:0000256" key="1">
    <source>
        <dbReference type="ARBA" id="ARBA00005054"/>
    </source>
</evidence>
<comment type="caution">
    <text evidence="7">The sequence shown here is derived from an EMBL/GenBank/DDBJ whole genome shotgun (WGS) entry which is preliminary data.</text>
</comment>
<feature type="domain" description="Formyl transferase N-terminal" evidence="6">
    <location>
        <begin position="6"/>
        <end position="186"/>
    </location>
</feature>
<dbReference type="Gene3D" id="3.40.50.170">
    <property type="entry name" value="Formyl transferase, N-terminal domain"/>
    <property type="match status" value="1"/>
</dbReference>
<dbReference type="Pfam" id="PF00551">
    <property type="entry name" value="Formyl_trans_N"/>
    <property type="match status" value="1"/>
</dbReference>
<accession>A0A8J7R1M4</accession>
<comment type="similarity">
    <text evidence="4">Belongs to the GART family.</text>
</comment>
<dbReference type="InterPro" id="IPR004607">
    <property type="entry name" value="GART"/>
</dbReference>
<dbReference type="CDD" id="cd08645">
    <property type="entry name" value="FMT_core_GART"/>
    <property type="match status" value="1"/>
</dbReference>
<evidence type="ECO:0000256" key="5">
    <source>
        <dbReference type="SAM" id="MobiDB-lite"/>
    </source>
</evidence>
<reference evidence="7" key="1">
    <citation type="submission" date="2021-03" db="EMBL/GenBank/DDBJ databases">
        <title>Genome sequencing and assembly of Tianweitania sediminis.</title>
        <authorList>
            <person name="Chhetri G."/>
        </authorList>
    </citation>
    <scope>NUCLEOTIDE SEQUENCE</scope>
    <source>
        <strain evidence="7">Z8</strain>
    </source>
</reference>
<dbReference type="UniPathway" id="UPA00074">
    <property type="reaction ID" value="UER00126"/>
</dbReference>
<keyword evidence="8" id="KW-1185">Reference proteome</keyword>
<protein>
    <recommendedName>
        <fullName evidence="4">Phosphoribosylglycinamide formyltransferase</fullName>
        <ecNumber evidence="4">2.1.2.2</ecNumber>
    </recommendedName>
    <alternativeName>
        <fullName evidence="4">5'-phosphoribosylglycinamide transformylase</fullName>
    </alternativeName>
    <alternativeName>
        <fullName evidence="4">GAR transformylase</fullName>
        <shortName evidence="4">GART</shortName>
    </alternativeName>
</protein>
<feature type="binding site" evidence="4">
    <location>
        <position position="111"/>
    </location>
    <ligand>
        <name>(6R)-10-formyltetrahydrofolate</name>
        <dbReference type="ChEBI" id="CHEBI:195366"/>
    </ligand>
</feature>
<dbReference type="GO" id="GO:0004644">
    <property type="term" value="F:phosphoribosylglycinamide formyltransferase activity"/>
    <property type="evidence" value="ECO:0007669"/>
    <property type="project" value="UniProtKB-UniRule"/>
</dbReference>
<dbReference type="HAMAP" id="MF_01930">
    <property type="entry name" value="PurN"/>
    <property type="match status" value="1"/>
</dbReference>